<dbReference type="Proteomes" id="UP000326396">
    <property type="component" value="Linkage Group LG14"/>
</dbReference>
<evidence type="ECO:0000256" key="3">
    <source>
        <dbReference type="ARBA" id="ARBA00023054"/>
    </source>
</evidence>
<dbReference type="GO" id="GO:0003677">
    <property type="term" value="F:DNA binding"/>
    <property type="evidence" value="ECO:0007669"/>
    <property type="project" value="UniProtKB-KW"/>
</dbReference>
<evidence type="ECO:0000256" key="5">
    <source>
        <dbReference type="ARBA" id="ARBA00023163"/>
    </source>
</evidence>
<keyword evidence="3 7" id="KW-0175">Coiled coil</keyword>
<protein>
    <recommendedName>
        <fullName evidence="8">RWP-RK domain-containing protein</fullName>
    </recommendedName>
</protein>
<dbReference type="Pfam" id="PF02042">
    <property type="entry name" value="RWP-RK"/>
    <property type="match status" value="1"/>
</dbReference>
<dbReference type="PROSITE" id="PS51519">
    <property type="entry name" value="RWP_RK"/>
    <property type="match status" value="1"/>
</dbReference>
<dbReference type="AlphaFoldDB" id="A0A5N6P511"/>
<dbReference type="EMBL" id="SZYD01000006">
    <property type="protein sequence ID" value="KAD5960746.1"/>
    <property type="molecule type" value="Genomic_DNA"/>
</dbReference>
<dbReference type="InterPro" id="IPR044607">
    <property type="entry name" value="RKD-like"/>
</dbReference>
<dbReference type="GO" id="GO:0003700">
    <property type="term" value="F:DNA-binding transcription factor activity"/>
    <property type="evidence" value="ECO:0007669"/>
    <property type="project" value="InterPro"/>
</dbReference>
<evidence type="ECO:0000313" key="9">
    <source>
        <dbReference type="EMBL" id="KAD5960746.1"/>
    </source>
</evidence>
<accession>A0A5N6P511</accession>
<comment type="function">
    <text evidence="1">Putative transcription factor.</text>
</comment>
<evidence type="ECO:0000256" key="1">
    <source>
        <dbReference type="ARBA" id="ARBA00004049"/>
    </source>
</evidence>
<keyword evidence="6" id="KW-0539">Nucleus</keyword>
<feature type="domain" description="RWP-RK" evidence="8">
    <location>
        <begin position="350"/>
        <end position="435"/>
    </location>
</feature>
<dbReference type="PANTHER" id="PTHR46373">
    <property type="entry name" value="PROTEIN RKD4"/>
    <property type="match status" value="1"/>
</dbReference>
<evidence type="ECO:0000256" key="7">
    <source>
        <dbReference type="SAM" id="Coils"/>
    </source>
</evidence>
<evidence type="ECO:0000256" key="2">
    <source>
        <dbReference type="ARBA" id="ARBA00023015"/>
    </source>
</evidence>
<keyword evidence="2" id="KW-0805">Transcription regulation</keyword>
<feature type="coiled-coil region" evidence="7">
    <location>
        <begin position="412"/>
        <end position="439"/>
    </location>
</feature>
<name>A0A5N6P511_9ASTR</name>
<evidence type="ECO:0000256" key="6">
    <source>
        <dbReference type="ARBA" id="ARBA00023242"/>
    </source>
</evidence>
<dbReference type="OrthoDB" id="6270329at2759"/>
<reference evidence="9 10" key="1">
    <citation type="submission" date="2019-05" db="EMBL/GenBank/DDBJ databases">
        <title>Mikania micrantha, genome provides insights into the molecular mechanism of rapid growth.</title>
        <authorList>
            <person name="Liu B."/>
        </authorList>
    </citation>
    <scope>NUCLEOTIDE SEQUENCE [LARGE SCALE GENOMIC DNA]</scope>
    <source>
        <strain evidence="9">NLD-2019</strain>
        <tissue evidence="9">Leaf</tissue>
    </source>
</reference>
<evidence type="ECO:0000259" key="8">
    <source>
        <dbReference type="PROSITE" id="PS51519"/>
    </source>
</evidence>
<comment type="caution">
    <text evidence="9">The sequence shown here is derived from an EMBL/GenBank/DDBJ whole genome shotgun (WGS) entry which is preliminary data.</text>
</comment>
<evidence type="ECO:0000313" key="10">
    <source>
        <dbReference type="Proteomes" id="UP000326396"/>
    </source>
</evidence>
<keyword evidence="4" id="KW-0238">DNA-binding</keyword>
<gene>
    <name evidence="9" type="ORF">E3N88_12218</name>
</gene>
<keyword evidence="5" id="KW-0804">Transcription</keyword>
<proteinExistence type="predicted"/>
<organism evidence="9 10">
    <name type="scientific">Mikania micrantha</name>
    <name type="common">bitter vine</name>
    <dbReference type="NCBI Taxonomy" id="192012"/>
    <lineage>
        <taxon>Eukaryota</taxon>
        <taxon>Viridiplantae</taxon>
        <taxon>Streptophyta</taxon>
        <taxon>Embryophyta</taxon>
        <taxon>Tracheophyta</taxon>
        <taxon>Spermatophyta</taxon>
        <taxon>Magnoliopsida</taxon>
        <taxon>eudicotyledons</taxon>
        <taxon>Gunneridae</taxon>
        <taxon>Pentapetalae</taxon>
        <taxon>asterids</taxon>
        <taxon>campanulids</taxon>
        <taxon>Asterales</taxon>
        <taxon>Asteraceae</taxon>
        <taxon>Asteroideae</taxon>
        <taxon>Heliantheae alliance</taxon>
        <taxon>Eupatorieae</taxon>
        <taxon>Mikania</taxon>
    </lineage>
</organism>
<dbReference type="InterPro" id="IPR003035">
    <property type="entry name" value="RWP-RK_dom"/>
</dbReference>
<sequence>MPQHFVNIRLEGDYPIPTLSAVWKRYRNDAAGAWELVYQERIQRTWHEPGVVHFTGFIFLYCILSGRPCNLARCLAEYFSTYYHRQERGLIFGGVYVTRIARFNGLIDMEPAGMEAFHPVRLDRRTVLGMRIAQTFPRMKGRAQILLELDFDENREITYLMVFQCINRHSSSSSSLKALVVFRNLVRPELIRTVHLYRLEGGEEVEVEREFVFHKESDYEEISFCKVFTLQKFEVSSYFEGLVNGVWLCIFVFDADCWSSADIDRLPTVLTVSRNRKMETIPSLMNDIQTITQLSCEIRSIEQCNTKSEEASKHKEDKNTRYKSYHKCDVDLNSLPNGSPENEESDQCATDVTWKKKKRAATKDIASLGLEDLAKYFDLPIIEASKNLNVGLTVLKKKCREFGIPRWPHRKIKSLDGLISDLQEEVKRQQEEDEEAALAVAQRQKMIENERERIEKKPFMDIQRETKKFRQDIFKKRHRARVLENQCRTLPLF</sequence>
<dbReference type="PANTHER" id="PTHR46373:SF12">
    <property type="entry name" value="PROTEIN RKD5"/>
    <property type="match status" value="1"/>
</dbReference>
<keyword evidence="10" id="KW-1185">Reference proteome</keyword>
<evidence type="ECO:0000256" key="4">
    <source>
        <dbReference type="ARBA" id="ARBA00023125"/>
    </source>
</evidence>